<evidence type="ECO:0000256" key="1">
    <source>
        <dbReference type="ARBA" id="ARBA00004651"/>
    </source>
</evidence>
<dbReference type="Proteomes" id="UP000182661">
    <property type="component" value="Unassembled WGS sequence"/>
</dbReference>
<dbReference type="InterPro" id="IPR039428">
    <property type="entry name" value="NUOK/Mnh_C1-like"/>
</dbReference>
<name>A0A657LVJ5_9HYPH</name>
<dbReference type="EMBL" id="LSRP01000091">
    <property type="protein sequence ID" value="OJF95867.1"/>
    <property type="molecule type" value="Genomic_DNA"/>
</dbReference>
<evidence type="ECO:0000256" key="5">
    <source>
        <dbReference type="ARBA" id="ARBA00022989"/>
    </source>
</evidence>
<keyword evidence="5 7" id="KW-1133">Transmembrane helix</keyword>
<dbReference type="PANTHER" id="PTHR34583:SF2">
    <property type="entry name" value="ANTIPORTER SUBUNIT MNHC2-RELATED"/>
    <property type="match status" value="1"/>
</dbReference>
<evidence type="ECO:0000256" key="6">
    <source>
        <dbReference type="ARBA" id="ARBA00023136"/>
    </source>
</evidence>
<comment type="caution">
    <text evidence="8">The sequence shown here is derived from an EMBL/GenBank/DDBJ whole genome shotgun (WGS) entry which is preliminary data.</text>
</comment>
<protein>
    <submittedName>
        <fullName evidence="8">Cation:proton antiporter</fullName>
    </submittedName>
</protein>
<dbReference type="PANTHER" id="PTHR34583">
    <property type="entry name" value="ANTIPORTER SUBUNIT MNHC2-RELATED"/>
    <property type="match status" value="1"/>
</dbReference>
<evidence type="ECO:0000256" key="4">
    <source>
        <dbReference type="ARBA" id="ARBA00022692"/>
    </source>
</evidence>
<dbReference type="InterPro" id="IPR050601">
    <property type="entry name" value="CPA3_antiporter_subunitC"/>
</dbReference>
<feature type="transmembrane region" description="Helical" evidence="7">
    <location>
        <begin position="6"/>
        <end position="21"/>
    </location>
</feature>
<evidence type="ECO:0000313" key="9">
    <source>
        <dbReference type="Proteomes" id="UP000182661"/>
    </source>
</evidence>
<keyword evidence="6 7" id="KW-0472">Membrane</keyword>
<evidence type="ECO:0000256" key="2">
    <source>
        <dbReference type="ARBA" id="ARBA00010388"/>
    </source>
</evidence>
<accession>A0A657LVJ5</accession>
<evidence type="ECO:0000313" key="8">
    <source>
        <dbReference type="EMBL" id="OJF95867.1"/>
    </source>
</evidence>
<keyword evidence="9" id="KW-1185">Reference proteome</keyword>
<dbReference type="AlphaFoldDB" id="A0A657LVJ5"/>
<evidence type="ECO:0000256" key="3">
    <source>
        <dbReference type="ARBA" id="ARBA00022475"/>
    </source>
</evidence>
<dbReference type="NCBIfam" id="NF009301">
    <property type="entry name" value="PRK12658.1"/>
    <property type="match status" value="1"/>
</dbReference>
<dbReference type="Pfam" id="PF00420">
    <property type="entry name" value="Oxidored_q2"/>
    <property type="match status" value="1"/>
</dbReference>
<comment type="subcellular location">
    <subcellularLocation>
        <location evidence="1">Cell membrane</location>
        <topology evidence="1">Multi-pass membrane protein</topology>
    </subcellularLocation>
</comment>
<dbReference type="Gene3D" id="1.10.287.3510">
    <property type="match status" value="1"/>
</dbReference>
<organism evidence="8 9">
    <name type="scientific">Pararhizobium antarcticum</name>
    <dbReference type="NCBI Taxonomy" id="1798805"/>
    <lineage>
        <taxon>Bacteria</taxon>
        <taxon>Pseudomonadati</taxon>
        <taxon>Pseudomonadota</taxon>
        <taxon>Alphaproteobacteria</taxon>
        <taxon>Hyphomicrobiales</taxon>
        <taxon>Rhizobiaceae</taxon>
        <taxon>Rhizobium/Agrobacterium group</taxon>
        <taxon>Pararhizobium</taxon>
    </lineage>
</organism>
<comment type="similarity">
    <text evidence="2">Belongs to the CPA3 antiporters (TC 2.A.63) subunit C family.</text>
</comment>
<gene>
    <name evidence="8" type="ORF">AX760_18715</name>
</gene>
<reference evidence="8 9" key="1">
    <citation type="submission" date="2016-02" db="EMBL/GenBank/DDBJ databases">
        <title>Genome sequencing of a beta-galactosidase producing bacteria Rhizobium sp. 59.</title>
        <authorList>
            <person name="Wang D."/>
            <person name="Kot W."/>
            <person name="Qin Y."/>
            <person name="Hansen L."/>
            <person name="Naqvi K."/>
            <person name="Rensing C."/>
        </authorList>
    </citation>
    <scope>NUCLEOTIDE SEQUENCE [LARGE SCALE GENOMIC DNA]</scope>
    <source>
        <strain evidence="8 9">59</strain>
    </source>
</reference>
<feature type="transmembrane region" description="Helical" evidence="7">
    <location>
        <begin position="28"/>
        <end position="51"/>
    </location>
</feature>
<dbReference type="GO" id="GO:0005886">
    <property type="term" value="C:plasma membrane"/>
    <property type="evidence" value="ECO:0007669"/>
    <property type="project" value="UniProtKB-SubCell"/>
</dbReference>
<keyword evidence="4 7" id="KW-0812">Transmembrane</keyword>
<dbReference type="RefSeq" id="WP_071833618.1">
    <property type="nucleotide sequence ID" value="NZ_LSRP01000091.1"/>
</dbReference>
<sequence length="125" mass="13631">MEPIFAILVGLFFAVAVYLLLSKFIIRVLLGVAILGNAVNLLIFASGRILRDVPPVIGASLDMSVGPTANPLPQALILTAIVISFSFFSFLLVLSWRAYRVLETDNTDEMRVAEPEGDAPPPLRY</sequence>
<feature type="transmembrane region" description="Helical" evidence="7">
    <location>
        <begin position="71"/>
        <end position="94"/>
    </location>
</feature>
<dbReference type="OrthoDB" id="9799219at2"/>
<proteinExistence type="inferred from homology"/>
<keyword evidence="3" id="KW-1003">Cell membrane</keyword>
<evidence type="ECO:0000256" key="7">
    <source>
        <dbReference type="SAM" id="Phobius"/>
    </source>
</evidence>